<evidence type="ECO:0000256" key="2">
    <source>
        <dbReference type="ARBA" id="ARBA00022692"/>
    </source>
</evidence>
<feature type="transmembrane region" description="Helical" evidence="6">
    <location>
        <begin position="190"/>
        <end position="218"/>
    </location>
</feature>
<evidence type="ECO:0000256" key="3">
    <source>
        <dbReference type="ARBA" id="ARBA00022989"/>
    </source>
</evidence>
<evidence type="ECO:0000256" key="6">
    <source>
        <dbReference type="SAM" id="Phobius"/>
    </source>
</evidence>
<organism evidence="7 8">
    <name type="scientific">Actinoalloteichus hoggarensis</name>
    <dbReference type="NCBI Taxonomy" id="1470176"/>
    <lineage>
        <taxon>Bacteria</taxon>
        <taxon>Bacillati</taxon>
        <taxon>Actinomycetota</taxon>
        <taxon>Actinomycetes</taxon>
        <taxon>Pseudonocardiales</taxon>
        <taxon>Pseudonocardiaceae</taxon>
        <taxon>Actinoalloteichus</taxon>
    </lineage>
</organism>
<dbReference type="GO" id="GO:0016020">
    <property type="term" value="C:membrane"/>
    <property type="evidence" value="ECO:0007669"/>
    <property type="project" value="UniProtKB-SubCell"/>
</dbReference>
<feature type="transmembrane region" description="Helical" evidence="6">
    <location>
        <begin position="139"/>
        <end position="157"/>
    </location>
</feature>
<feature type="compositionally biased region" description="Polar residues" evidence="5">
    <location>
        <begin position="30"/>
        <end position="39"/>
    </location>
</feature>
<dbReference type="EMBL" id="CP022521">
    <property type="protein sequence ID" value="ASO18778.1"/>
    <property type="molecule type" value="Genomic_DNA"/>
</dbReference>
<dbReference type="InterPro" id="IPR013525">
    <property type="entry name" value="ABC2_TM"/>
</dbReference>
<dbReference type="PANTHER" id="PTHR43229:SF2">
    <property type="entry name" value="NODULATION PROTEIN J"/>
    <property type="match status" value="1"/>
</dbReference>
<dbReference type="PANTHER" id="PTHR43229">
    <property type="entry name" value="NODULATION PROTEIN J"/>
    <property type="match status" value="1"/>
</dbReference>
<dbReference type="AlphaFoldDB" id="A0A221VZ57"/>
<keyword evidence="8" id="KW-1185">Reference proteome</keyword>
<dbReference type="GO" id="GO:0140359">
    <property type="term" value="F:ABC-type transporter activity"/>
    <property type="evidence" value="ECO:0007669"/>
    <property type="project" value="InterPro"/>
</dbReference>
<keyword evidence="4 6" id="KW-0472">Membrane</keyword>
<evidence type="ECO:0000256" key="4">
    <source>
        <dbReference type="ARBA" id="ARBA00023136"/>
    </source>
</evidence>
<keyword evidence="3 6" id="KW-1133">Transmembrane helix</keyword>
<feature type="region of interest" description="Disordered" evidence="5">
    <location>
        <begin position="1"/>
        <end position="39"/>
    </location>
</feature>
<feature type="transmembrane region" description="Helical" evidence="6">
    <location>
        <begin position="279"/>
        <end position="304"/>
    </location>
</feature>
<comment type="subcellular location">
    <subcellularLocation>
        <location evidence="1">Membrane</location>
        <topology evidence="1">Multi-pass membrane protein</topology>
    </subcellularLocation>
</comment>
<feature type="transmembrane region" description="Helical" evidence="6">
    <location>
        <begin position="87"/>
        <end position="105"/>
    </location>
</feature>
<dbReference type="RefSeq" id="WP_093940407.1">
    <property type="nucleotide sequence ID" value="NZ_CP022521.1"/>
</dbReference>
<gene>
    <name evidence="7" type="ORF">AHOG_05625</name>
</gene>
<dbReference type="Proteomes" id="UP000204221">
    <property type="component" value="Chromosome"/>
</dbReference>
<feature type="transmembrane region" description="Helical" evidence="6">
    <location>
        <begin position="230"/>
        <end position="251"/>
    </location>
</feature>
<keyword evidence="2 6" id="KW-0812">Transmembrane</keyword>
<feature type="transmembrane region" description="Helical" evidence="6">
    <location>
        <begin position="112"/>
        <end position="133"/>
    </location>
</feature>
<dbReference type="InterPro" id="IPR051784">
    <property type="entry name" value="Nod_factor_ABC_transporter"/>
</dbReference>
<sequence length="321" mass="33108">MPDTVSPHDGRPADPTHRGGPPSVPSPPGQITSGDLMSQRRSPAVASPASLVGSAPPGVAAAVAAGLRVALADLRTVYTPLTWTLGWLGRIIVQVLFFASIGLLLQSQEAVLYLFVGQAVMACAVEAFLSVASTTWERNTGTLGLLIVAPGPLWPVLVGRSFFWVPSGIATSSVTLFVLGPFLGVEWSPLTAAAAFGCLVLTSVGSYGTALVLGAIVLRGPRWRNVVGNLGHTTMMLLSGVTVPLSFFPGWCQAVGQAFPLTHGLAAIRELAAGGAVDWARVGVGAGLAFVLGAAWLAVAAAMFTRFAATGRRDGSIELDE</sequence>
<evidence type="ECO:0000256" key="5">
    <source>
        <dbReference type="SAM" id="MobiDB-lite"/>
    </source>
</evidence>
<evidence type="ECO:0000313" key="8">
    <source>
        <dbReference type="Proteomes" id="UP000204221"/>
    </source>
</evidence>
<dbReference type="OrthoDB" id="4239003at2"/>
<evidence type="ECO:0000313" key="7">
    <source>
        <dbReference type="EMBL" id="ASO18778.1"/>
    </source>
</evidence>
<proteinExistence type="predicted"/>
<protein>
    <submittedName>
        <fullName evidence="7">ABC-2 type transporter</fullName>
    </submittedName>
</protein>
<accession>A0A221VZ57</accession>
<feature type="compositionally biased region" description="Basic and acidic residues" evidence="5">
    <location>
        <begin position="1"/>
        <end position="17"/>
    </location>
</feature>
<name>A0A221VZ57_9PSEU</name>
<reference evidence="7 8" key="1">
    <citation type="submission" date="2017-07" db="EMBL/GenBank/DDBJ databases">
        <title>Complete genome sequence of Actinoalloteichus hoggarensis DSM 45943, type strain of Actinoalloteichus hoggarensis.</title>
        <authorList>
            <person name="Ruckert C."/>
            <person name="Nouioui I."/>
            <person name="Willmese J."/>
            <person name="van Wezel G."/>
            <person name="Klenk H.-P."/>
            <person name="Kalinowski J."/>
            <person name="Zotchev S.B."/>
        </authorList>
    </citation>
    <scope>NUCLEOTIDE SEQUENCE [LARGE SCALE GENOMIC DNA]</scope>
    <source>
        <strain evidence="7 8">DSM 45943</strain>
    </source>
</reference>
<dbReference type="KEGG" id="ahg:AHOG_05625"/>
<feature type="transmembrane region" description="Helical" evidence="6">
    <location>
        <begin position="164"/>
        <end position="184"/>
    </location>
</feature>
<dbReference type="Pfam" id="PF01061">
    <property type="entry name" value="ABC2_membrane"/>
    <property type="match status" value="1"/>
</dbReference>
<evidence type="ECO:0000256" key="1">
    <source>
        <dbReference type="ARBA" id="ARBA00004141"/>
    </source>
</evidence>